<keyword evidence="1" id="KW-1003">Cell membrane</keyword>
<dbReference type="PANTHER" id="PTHR33383:SF1">
    <property type="entry name" value="MEMBRANE PROTEIN INSERTION EFFICIENCY FACTOR-RELATED"/>
    <property type="match status" value="1"/>
</dbReference>
<dbReference type="Pfam" id="PF01809">
    <property type="entry name" value="YidD"/>
    <property type="match status" value="1"/>
</dbReference>
<organism evidence="3 4">
    <name type="scientific">Castellaniella defragrans</name>
    <name type="common">Alcaligenes defragrans</name>
    <dbReference type="NCBI Taxonomy" id="75697"/>
    <lineage>
        <taxon>Bacteria</taxon>
        <taxon>Pseudomonadati</taxon>
        <taxon>Pseudomonadota</taxon>
        <taxon>Betaproteobacteria</taxon>
        <taxon>Burkholderiales</taxon>
        <taxon>Alcaligenaceae</taxon>
        <taxon>Castellaniella</taxon>
    </lineage>
</organism>
<dbReference type="PANTHER" id="PTHR33383">
    <property type="entry name" value="MEMBRANE PROTEIN INSERTION EFFICIENCY FACTOR-RELATED"/>
    <property type="match status" value="1"/>
</dbReference>
<accession>A0A7W9TR44</accession>
<dbReference type="EMBL" id="JACHIB010000023">
    <property type="protein sequence ID" value="MBB6085299.1"/>
    <property type="molecule type" value="Genomic_DNA"/>
</dbReference>
<dbReference type="RefSeq" id="WP_043679142.1">
    <property type="nucleotide sequence ID" value="NZ_JACHIB010000023.1"/>
</dbReference>
<keyword evidence="1" id="KW-0472">Membrane</keyword>
<evidence type="ECO:0000256" key="1">
    <source>
        <dbReference type="HAMAP-Rule" id="MF_00386"/>
    </source>
</evidence>
<evidence type="ECO:0000256" key="2">
    <source>
        <dbReference type="SAM" id="MobiDB-lite"/>
    </source>
</evidence>
<comment type="function">
    <text evidence="1">Could be involved in insertion of integral membrane proteins into the membrane.</text>
</comment>
<evidence type="ECO:0000313" key="3">
    <source>
        <dbReference type="EMBL" id="MBB6085299.1"/>
    </source>
</evidence>
<dbReference type="NCBIfam" id="TIGR00278">
    <property type="entry name" value="membrane protein insertion efficiency factor YidD"/>
    <property type="match status" value="1"/>
</dbReference>
<comment type="subcellular location">
    <subcellularLocation>
        <location evidence="1">Cell membrane</location>
        <topology evidence="1">Peripheral membrane protein</topology>
        <orientation evidence="1">Cytoplasmic side</orientation>
    </subcellularLocation>
</comment>
<dbReference type="InterPro" id="IPR002696">
    <property type="entry name" value="Membr_insert_effic_factor_YidD"/>
</dbReference>
<protein>
    <recommendedName>
        <fullName evidence="1">Putative membrane protein insertion efficiency factor</fullName>
    </recommendedName>
</protein>
<dbReference type="HAMAP" id="MF_00386">
    <property type="entry name" value="UPF0161_YidD"/>
    <property type="match status" value="1"/>
</dbReference>
<evidence type="ECO:0000313" key="4">
    <source>
        <dbReference type="Proteomes" id="UP000541136"/>
    </source>
</evidence>
<sequence length="84" mass="9652">MMRALFIAPIRFYRYFLSPWVGQQCRFTPTCSAYAIEAIETHGVAKGLWLGTRRIARCHPWCQGGHDPVPPARPVRPVRGTDRR</sequence>
<reference evidence="3 4" key="1">
    <citation type="submission" date="2020-08" db="EMBL/GenBank/DDBJ databases">
        <title>Genomic Encyclopedia of Type Strains, Phase IV (KMG-IV): sequencing the most valuable type-strain genomes for metagenomic binning, comparative biology and taxonomic classification.</title>
        <authorList>
            <person name="Goeker M."/>
        </authorList>
    </citation>
    <scope>NUCLEOTIDE SEQUENCE [LARGE SCALE GENOMIC DNA]</scope>
    <source>
        <strain evidence="3 4">DSM 12141</strain>
    </source>
</reference>
<comment type="similarity">
    <text evidence="1">Belongs to the UPF0161 family.</text>
</comment>
<dbReference type="GO" id="GO:0005886">
    <property type="term" value="C:plasma membrane"/>
    <property type="evidence" value="ECO:0007669"/>
    <property type="project" value="UniProtKB-SubCell"/>
</dbReference>
<dbReference type="SMART" id="SM01234">
    <property type="entry name" value="Haemolytic"/>
    <property type="match status" value="1"/>
</dbReference>
<feature type="region of interest" description="Disordered" evidence="2">
    <location>
        <begin position="64"/>
        <end position="84"/>
    </location>
</feature>
<comment type="caution">
    <text evidence="3">The sequence shown here is derived from an EMBL/GenBank/DDBJ whole genome shotgun (WGS) entry which is preliminary data.</text>
</comment>
<proteinExistence type="inferred from homology"/>
<dbReference type="Proteomes" id="UP000541136">
    <property type="component" value="Unassembled WGS sequence"/>
</dbReference>
<gene>
    <name evidence="3" type="ORF">HNR28_003356</name>
</gene>
<name>A0A7W9TR44_CASDE</name>
<dbReference type="AlphaFoldDB" id="A0A7W9TR44"/>